<protein>
    <submittedName>
        <fullName evidence="1">TraX protein</fullName>
    </submittedName>
</protein>
<dbReference type="RefSeq" id="WP_043708937.1">
    <property type="nucleotide sequence ID" value="NZ_CP012873.1"/>
</dbReference>
<accession>A0A0D1LNN1</accession>
<dbReference type="STRING" id="137591.AO080_00040"/>
<dbReference type="PATRIC" id="fig|137591.25.peg.413"/>
<organism evidence="1 2">
    <name type="scientific">Weissella cibaria</name>
    <dbReference type="NCBI Taxonomy" id="137591"/>
    <lineage>
        <taxon>Bacteria</taxon>
        <taxon>Bacillati</taxon>
        <taxon>Bacillota</taxon>
        <taxon>Bacilli</taxon>
        <taxon>Lactobacillales</taxon>
        <taxon>Lactobacillaceae</taxon>
        <taxon>Weissella</taxon>
    </lineage>
</organism>
<name>A0A0D1LNN1_9LACO</name>
<dbReference type="EMBL" id="JWHU01000006">
    <property type="protein sequence ID" value="KIU21740.1"/>
    <property type="molecule type" value="Genomic_DNA"/>
</dbReference>
<reference evidence="1 2" key="1">
    <citation type="journal article" date="2015" name="Microbiology (Mosc.)">
        <title>Genomics of the Weissella cibaria species with an examination of its metabolic traits.</title>
        <authorList>
            <person name="Lynch K.M."/>
            <person name="Lucid A."/>
            <person name="Arendt E.K."/>
            <person name="Sleator R.D."/>
            <person name="Lucey B."/>
            <person name="Coffey A."/>
        </authorList>
    </citation>
    <scope>NUCLEOTIDE SEQUENCE [LARGE SCALE GENOMIC DNA]</scope>
    <source>
        <strain evidence="1 2">MG1</strain>
    </source>
</reference>
<comment type="caution">
    <text evidence="1">The sequence shown here is derived from an EMBL/GenBank/DDBJ whole genome shotgun (WGS) entry which is preliminary data.</text>
</comment>
<keyword evidence="2" id="KW-1185">Reference proteome</keyword>
<sequence>MLAKLQERYGLTSFTLKVIGIILMVSDHIHQMFAYVGAPEWMTMVGRVVAPIFLFLAAEGFHYTHSRIGYMRNLLIGFWITSVMEVILQTQLPNEHVVLMNAIFGTLFLGVMVMWIWDGLKHPIANKKAFAWSMLGIIYLIGSTALMAVMLSFAATGNVLPMRIYMVAVPNLMNIEGGVVFLLLALIFHIFREKRAVALLLYSAFSLWMLFQSAQHGYSDIQWLMIFAVPLLALYNGKQGRKDKWFFYIFYPSHLAVLYIISTVFFNK</sequence>
<dbReference type="KEGG" id="wcb:AO080_00040"/>
<dbReference type="AlphaFoldDB" id="A0A0D1LNN1"/>
<proteinExistence type="predicted"/>
<dbReference type="Pfam" id="PF05857">
    <property type="entry name" value="TraX"/>
    <property type="match status" value="1"/>
</dbReference>
<dbReference type="eggNOG" id="ENOG5031X62">
    <property type="taxonomic scope" value="Bacteria"/>
</dbReference>
<dbReference type="OrthoDB" id="9781069at2"/>
<dbReference type="InterPro" id="IPR008875">
    <property type="entry name" value="TraX"/>
</dbReference>
<gene>
    <name evidence="1" type="ORF">QX99_00426</name>
</gene>
<evidence type="ECO:0000313" key="1">
    <source>
        <dbReference type="EMBL" id="KIU21740.1"/>
    </source>
</evidence>
<evidence type="ECO:0000313" key="2">
    <source>
        <dbReference type="Proteomes" id="UP000032287"/>
    </source>
</evidence>
<dbReference type="Proteomes" id="UP000032287">
    <property type="component" value="Unassembled WGS sequence"/>
</dbReference>